<dbReference type="GO" id="GO:0060271">
    <property type="term" value="P:cilium assembly"/>
    <property type="evidence" value="ECO:0007669"/>
    <property type="project" value="TreeGrafter"/>
</dbReference>
<name>A0A226N0L2_CALSU</name>
<dbReference type="PANTHER" id="PTHR46725:SF1">
    <property type="entry name" value="COILED-COIL DOMAIN-CONTAINING PROTEIN 57"/>
    <property type="match status" value="1"/>
</dbReference>
<feature type="region of interest" description="Disordered" evidence="1">
    <location>
        <begin position="410"/>
        <end position="449"/>
    </location>
</feature>
<dbReference type="GO" id="GO:0005876">
    <property type="term" value="C:spindle microtubule"/>
    <property type="evidence" value="ECO:0007669"/>
    <property type="project" value="TreeGrafter"/>
</dbReference>
<dbReference type="GO" id="GO:0007099">
    <property type="term" value="P:centriole replication"/>
    <property type="evidence" value="ECO:0007669"/>
    <property type="project" value="TreeGrafter"/>
</dbReference>
<organism evidence="2 3">
    <name type="scientific">Callipepla squamata</name>
    <name type="common">Scaled quail</name>
    <dbReference type="NCBI Taxonomy" id="9009"/>
    <lineage>
        <taxon>Eukaryota</taxon>
        <taxon>Metazoa</taxon>
        <taxon>Chordata</taxon>
        <taxon>Craniata</taxon>
        <taxon>Vertebrata</taxon>
        <taxon>Euteleostomi</taxon>
        <taxon>Archelosauria</taxon>
        <taxon>Archosauria</taxon>
        <taxon>Dinosauria</taxon>
        <taxon>Saurischia</taxon>
        <taxon>Theropoda</taxon>
        <taxon>Coelurosauria</taxon>
        <taxon>Aves</taxon>
        <taxon>Neognathae</taxon>
        <taxon>Galloanserae</taxon>
        <taxon>Galliformes</taxon>
        <taxon>Odontophoridae</taxon>
        <taxon>Callipepla</taxon>
    </lineage>
</organism>
<comment type="caution">
    <text evidence="2">The sequence shown here is derived from an EMBL/GenBank/DDBJ whole genome shotgun (WGS) entry which is preliminary data.</text>
</comment>
<dbReference type="GO" id="GO:0007020">
    <property type="term" value="P:microtubule nucleation"/>
    <property type="evidence" value="ECO:0007669"/>
    <property type="project" value="TreeGrafter"/>
</dbReference>
<protein>
    <recommendedName>
        <fullName evidence="4">Coiled-coil domain-containing protein 57</fullName>
    </recommendedName>
</protein>
<dbReference type="InterPro" id="IPR042481">
    <property type="entry name" value="CCDC57"/>
</dbReference>
<gene>
    <name evidence="2" type="ORF">ASZ78_013688</name>
</gene>
<evidence type="ECO:0000256" key="1">
    <source>
        <dbReference type="SAM" id="MobiDB-lite"/>
    </source>
</evidence>
<dbReference type="Proteomes" id="UP000198323">
    <property type="component" value="Unassembled WGS sequence"/>
</dbReference>
<feature type="region of interest" description="Disordered" evidence="1">
    <location>
        <begin position="217"/>
        <end position="242"/>
    </location>
</feature>
<dbReference type="AlphaFoldDB" id="A0A226N0L2"/>
<proteinExistence type="predicted"/>
<feature type="region of interest" description="Disordered" evidence="1">
    <location>
        <begin position="470"/>
        <end position="491"/>
    </location>
</feature>
<dbReference type="GO" id="GO:0034451">
    <property type="term" value="C:centriolar satellite"/>
    <property type="evidence" value="ECO:0007669"/>
    <property type="project" value="TreeGrafter"/>
</dbReference>
<evidence type="ECO:0000313" key="2">
    <source>
        <dbReference type="EMBL" id="OXB61125.1"/>
    </source>
</evidence>
<keyword evidence="3" id="KW-1185">Reference proteome</keyword>
<evidence type="ECO:0000313" key="3">
    <source>
        <dbReference type="Proteomes" id="UP000198323"/>
    </source>
</evidence>
<dbReference type="STRING" id="9009.A0A226N0L2"/>
<dbReference type="GO" id="GO:0005814">
    <property type="term" value="C:centriole"/>
    <property type="evidence" value="ECO:0007669"/>
    <property type="project" value="TreeGrafter"/>
</dbReference>
<accession>A0A226N0L2</accession>
<feature type="compositionally biased region" description="Polar residues" evidence="1">
    <location>
        <begin position="426"/>
        <end position="449"/>
    </location>
</feature>
<evidence type="ECO:0008006" key="4">
    <source>
        <dbReference type="Google" id="ProtNLM"/>
    </source>
</evidence>
<dbReference type="GO" id="GO:0045931">
    <property type="term" value="P:positive regulation of mitotic cell cycle"/>
    <property type="evidence" value="ECO:0007669"/>
    <property type="project" value="TreeGrafter"/>
</dbReference>
<dbReference type="PANTHER" id="PTHR46725">
    <property type="entry name" value="COILED-COIL DOMAIN-CONTAINING PROTEIN 57"/>
    <property type="match status" value="1"/>
</dbReference>
<reference evidence="2 3" key="1">
    <citation type="submission" date="2016-07" db="EMBL/GenBank/DDBJ databases">
        <title>Disparate Historic Effective Population Sizes Predicted by Modern Levels of Genome Diversity for the Scaled Quail (Callipepla squamata) and the Northern Bobwhite (Colinus virginianus): Inferences from First and Second Generation Draft Genome Assemblies for Sympatric New World Quail.</title>
        <authorList>
            <person name="Oldeschulte D.L."/>
            <person name="Halley Y.A."/>
            <person name="Bhattarai E.K."/>
            <person name="Brashear W.A."/>
            <person name="Hill J."/>
            <person name="Metz R.P."/>
            <person name="Johnson C.D."/>
            <person name="Rollins D."/>
            <person name="Peterson M.J."/>
            <person name="Bickhart D.M."/>
            <person name="Decker J.E."/>
            <person name="Seabury C.M."/>
        </authorList>
    </citation>
    <scope>NUCLEOTIDE SEQUENCE [LARGE SCALE GENOMIC DNA]</scope>
    <source>
        <strain evidence="2 3">Texas</strain>
        <tissue evidence="2">Leg muscle</tissue>
    </source>
</reference>
<dbReference type="OrthoDB" id="568502at2759"/>
<sequence length="536" mass="58905">MVTAPPLRQAVPGAVAMETRPQLRAELMRKAMTCWISQIRYRGSVDVALIGDCENSRIPLHTAKFVNLETAEKVILWKAEAALGKMGNVKLLTRELEVPNKTGMQVSESPQAAKVVNLQLEKEDKYKQLLMAAEQGPLLEQRKTHTELDWRQCGNAENHRYQQSEDLTPDLCVAGEQTSQSDNKSYLRKDIPVSEIQKLQEQNANLRAVIAQMRKEMESLDEQTPSSVPRREQTAPGHAAEIPLLTAGVPLGRAEGSLCTDQVSGRSTSSNMNAGLANLGCVVKPGTEKGSNNRVMDKEMIDFGSASDDCCPGGGVQCGVSCTPQGTQNKLKEAARAISVLSQEKQQLTEMGNRTDLGMILKEGLWHPTSPKRCTVCVGSDGLSPRELVKRTQCQLSSLRHLQRKLITQVQPDSSAGNYGPKQQKAAATSSKVVQSQPPKESPGQAQQVWISSSRARSLCQALEFEVTRSTKQLGESQEHSNATGRRETPDAHLAIRGTKLEAQQKLKPRTLPCTYPTKRKISPKVAKIRNYNIKD</sequence>
<feature type="compositionally biased region" description="Polar residues" evidence="1">
    <location>
        <begin position="470"/>
        <end position="484"/>
    </location>
</feature>
<dbReference type="EMBL" id="MCFN01000295">
    <property type="protein sequence ID" value="OXB61125.1"/>
    <property type="molecule type" value="Genomic_DNA"/>
</dbReference>